<dbReference type="Pfam" id="PF13963">
    <property type="entry name" value="Transpos_assoc"/>
    <property type="match status" value="1"/>
</dbReference>
<dbReference type="RefSeq" id="XP_009770751.1">
    <property type="nucleotide sequence ID" value="XM_009772449.1"/>
</dbReference>
<reference evidence="3" key="2">
    <citation type="submission" date="2025-08" db="UniProtKB">
        <authorList>
            <consortium name="RefSeq"/>
        </authorList>
    </citation>
    <scope>IDENTIFICATION</scope>
    <source>
        <tissue evidence="3">Leaf</tissue>
    </source>
</reference>
<gene>
    <name evidence="3" type="primary">LOC104221384</name>
</gene>
<evidence type="ECO:0000313" key="2">
    <source>
        <dbReference type="Proteomes" id="UP000189701"/>
    </source>
</evidence>
<dbReference type="OrthoDB" id="1287855at2759"/>
<dbReference type="PANTHER" id="PTHR10775">
    <property type="entry name" value="OS08G0208400 PROTEIN"/>
    <property type="match status" value="1"/>
</dbReference>
<evidence type="ECO:0000259" key="1">
    <source>
        <dbReference type="Pfam" id="PF13963"/>
    </source>
</evidence>
<evidence type="ECO:0000313" key="3">
    <source>
        <dbReference type="RefSeq" id="XP_009770751.1"/>
    </source>
</evidence>
<dbReference type="AlphaFoldDB" id="A0A1U7W0M2"/>
<organism evidence="2 3">
    <name type="scientific">Nicotiana sylvestris</name>
    <name type="common">Wood tobacco</name>
    <name type="synonym">South American tobacco</name>
    <dbReference type="NCBI Taxonomy" id="4096"/>
    <lineage>
        <taxon>Eukaryota</taxon>
        <taxon>Viridiplantae</taxon>
        <taxon>Streptophyta</taxon>
        <taxon>Embryophyta</taxon>
        <taxon>Tracheophyta</taxon>
        <taxon>Spermatophyta</taxon>
        <taxon>Magnoliopsida</taxon>
        <taxon>eudicotyledons</taxon>
        <taxon>Gunneridae</taxon>
        <taxon>Pentapetalae</taxon>
        <taxon>asterids</taxon>
        <taxon>lamiids</taxon>
        <taxon>Solanales</taxon>
        <taxon>Solanaceae</taxon>
        <taxon>Nicotianoideae</taxon>
        <taxon>Nicotianeae</taxon>
        <taxon>Nicotiana</taxon>
    </lineage>
</organism>
<accession>A0A1U7W0M2</accession>
<proteinExistence type="predicted"/>
<dbReference type="PANTHER" id="PTHR10775:SF193">
    <property type="entry name" value="DUF4216 DOMAIN-CONTAINING PROTEIN"/>
    <property type="match status" value="1"/>
</dbReference>
<dbReference type="InterPro" id="IPR029480">
    <property type="entry name" value="Transpos_assoc"/>
</dbReference>
<sequence>MEQDRRWMYDRNNPNREELKEEFVEGVKGFIAYAKTLPEFCDEGTIRCPCAKCKCIKLLIPGDVKVHLYKKEFRENYYVWTVHEENYSNLTDVDFQNLTGCESSTFFEKNYDNSQMHEMVLNAFGIHPRVQSQQNVDESPNDEAKHFYELLEAASRPLYKDSKLSVAVRLLTIKSDWNISQAAMNAIIGLMREVSLNINLPGDYYKAKKLVSKLGLSSTKIDCCEKGCMLYYKDDAALEACKFCGLSRFKKVTNAKARKFQLRGCIIYLLYLG</sequence>
<feature type="domain" description="Transposase-associated" evidence="1">
    <location>
        <begin position="5"/>
        <end position="85"/>
    </location>
</feature>
<dbReference type="Proteomes" id="UP000189701">
    <property type="component" value="Unplaced"/>
</dbReference>
<reference evidence="2" key="1">
    <citation type="journal article" date="2013" name="Genome Biol.">
        <title>Reference genomes and transcriptomes of Nicotiana sylvestris and Nicotiana tomentosiformis.</title>
        <authorList>
            <person name="Sierro N."/>
            <person name="Battey J.N."/>
            <person name="Ouadi S."/>
            <person name="Bovet L."/>
            <person name="Goepfert S."/>
            <person name="Bakaher N."/>
            <person name="Peitsch M.C."/>
            <person name="Ivanov N.V."/>
        </authorList>
    </citation>
    <scope>NUCLEOTIDE SEQUENCE [LARGE SCALE GENOMIC DNA]</scope>
</reference>
<protein>
    <submittedName>
        <fullName evidence="3">Uncharacterized protein LOC104221384</fullName>
    </submittedName>
</protein>
<name>A0A1U7W0M2_NICSY</name>
<keyword evidence="2" id="KW-1185">Reference proteome</keyword>